<feature type="domain" description="Deacetylase PdaC" evidence="2">
    <location>
        <begin position="61"/>
        <end position="160"/>
    </location>
</feature>
<evidence type="ECO:0000259" key="2">
    <source>
        <dbReference type="Pfam" id="PF13739"/>
    </source>
</evidence>
<evidence type="ECO:0000313" key="4">
    <source>
        <dbReference type="Proteomes" id="UP001241656"/>
    </source>
</evidence>
<evidence type="ECO:0000313" key="3">
    <source>
        <dbReference type="EMBL" id="WHF52027.1"/>
    </source>
</evidence>
<dbReference type="InterPro" id="IPR025303">
    <property type="entry name" value="PdaC"/>
</dbReference>
<protein>
    <submittedName>
        <fullName evidence="3">RsiV family protein</fullName>
    </submittedName>
</protein>
<dbReference type="RefSeq" id="WP_282905332.1">
    <property type="nucleotide sequence ID" value="NZ_CP124855.1"/>
</dbReference>
<keyword evidence="4" id="KW-1185">Reference proteome</keyword>
<name>A0ABY8RG74_9FLAO</name>
<dbReference type="InterPro" id="IPR021729">
    <property type="entry name" value="DUF3298"/>
</dbReference>
<dbReference type="InterPro" id="IPR037126">
    <property type="entry name" value="PdaC/RsiV-like_sf"/>
</dbReference>
<proteinExistence type="predicted"/>
<accession>A0ABY8RG74</accession>
<reference evidence="3 4" key="1">
    <citation type="submission" date="2023-05" db="EMBL/GenBank/DDBJ databases">
        <title>Genomic insight into Chryseobacterium sp. wdc7 isolated forest soil (Gotjawal).</title>
        <authorList>
            <person name="Park S.-J."/>
        </authorList>
    </citation>
    <scope>NUCLEOTIDE SEQUENCE [LARGE SCALE GENOMIC DNA]</scope>
    <source>
        <strain evidence="4">wdc7</strain>
    </source>
</reference>
<dbReference type="PROSITE" id="PS51257">
    <property type="entry name" value="PROKAR_LIPOPROTEIN"/>
    <property type="match status" value="1"/>
</dbReference>
<evidence type="ECO:0000259" key="1">
    <source>
        <dbReference type="Pfam" id="PF11738"/>
    </source>
</evidence>
<dbReference type="Gene3D" id="3.30.565.40">
    <property type="entry name" value="Fervidobacterium nodosum Rt17-B1 like"/>
    <property type="match status" value="1"/>
</dbReference>
<organism evidence="3 4">
    <name type="scientific">Chryseobacterium gotjawalense</name>
    <dbReference type="NCBI Taxonomy" id="3042315"/>
    <lineage>
        <taxon>Bacteria</taxon>
        <taxon>Pseudomonadati</taxon>
        <taxon>Bacteroidota</taxon>
        <taxon>Flavobacteriia</taxon>
        <taxon>Flavobacteriales</taxon>
        <taxon>Weeksellaceae</taxon>
        <taxon>Chryseobacterium group</taxon>
        <taxon>Chryseobacterium</taxon>
    </lineage>
</organism>
<feature type="domain" description="DUF3298" evidence="1">
    <location>
        <begin position="188"/>
        <end position="253"/>
    </location>
</feature>
<dbReference type="EMBL" id="CP124855">
    <property type="protein sequence ID" value="WHF52027.1"/>
    <property type="molecule type" value="Genomic_DNA"/>
</dbReference>
<dbReference type="Pfam" id="PF11738">
    <property type="entry name" value="DUF3298"/>
    <property type="match status" value="1"/>
</dbReference>
<dbReference type="Proteomes" id="UP001241656">
    <property type="component" value="Chromosome"/>
</dbReference>
<gene>
    <name evidence="3" type="ORF">QGN23_01830</name>
</gene>
<dbReference type="Pfam" id="PF13739">
    <property type="entry name" value="PdaC"/>
    <property type="match status" value="1"/>
</dbReference>
<sequence length="269" mass="30852">MKNLLVISVIFAVSFMSCNKEKSTTETSNETVEKITATTGNFPLDSVKVNDSLKIDKNLTVKFQSKILLFPTLKNKTLLDSIYAPKEIRLDEYSKANIAAALDLKMKEFYEEEKNALQDYKPEFAQNWEKNSDMNLVSHRNNFLTVQYTGDGYTGGAHGYYFETYKVFDLQNNKTLQLADILSNQDSALWNPILMANFTQNDGDKGQVEMLLVKEIPLNNNFYFDDKNLYFLYNQYEITAYAAGTVLIKVPLSDIKPLLTDEFIKRQNL</sequence>
<dbReference type="Gene3D" id="3.90.640.20">
    <property type="entry name" value="Heat-shock cognate protein, ATPase"/>
    <property type="match status" value="1"/>
</dbReference>